<feature type="compositionally biased region" description="Polar residues" evidence="6">
    <location>
        <begin position="175"/>
        <end position="194"/>
    </location>
</feature>
<dbReference type="Pfam" id="PF06839">
    <property type="entry name" value="Zn_ribbon_GRF"/>
    <property type="match status" value="1"/>
</dbReference>
<evidence type="ECO:0000313" key="9">
    <source>
        <dbReference type="Proteomes" id="UP001147695"/>
    </source>
</evidence>
<dbReference type="EMBL" id="JAPZBQ010000004">
    <property type="protein sequence ID" value="KAJ5335191.1"/>
    <property type="molecule type" value="Genomic_DNA"/>
</dbReference>
<evidence type="ECO:0000256" key="4">
    <source>
        <dbReference type="PROSITE-ProRule" id="PRU01343"/>
    </source>
</evidence>
<dbReference type="PROSITE" id="PS51999">
    <property type="entry name" value="ZF_GRF"/>
    <property type="match status" value="1"/>
</dbReference>
<evidence type="ECO:0000256" key="1">
    <source>
        <dbReference type="ARBA" id="ARBA00022723"/>
    </source>
</evidence>
<comment type="caution">
    <text evidence="8">The sequence shown here is derived from an EMBL/GenBank/DDBJ whole genome shotgun (WGS) entry which is preliminary data.</text>
</comment>
<feature type="region of interest" description="Disordered" evidence="6">
    <location>
        <begin position="90"/>
        <end position="131"/>
    </location>
</feature>
<evidence type="ECO:0000256" key="2">
    <source>
        <dbReference type="ARBA" id="ARBA00022771"/>
    </source>
</evidence>
<feature type="coiled-coil region" evidence="5">
    <location>
        <begin position="307"/>
        <end position="334"/>
    </location>
</feature>
<evidence type="ECO:0000256" key="6">
    <source>
        <dbReference type="SAM" id="MobiDB-lite"/>
    </source>
</evidence>
<keyword evidence="3" id="KW-0862">Zinc</keyword>
<name>A0A9W9QI13_PENBR</name>
<keyword evidence="1" id="KW-0479">Metal-binding</keyword>
<protein>
    <recommendedName>
        <fullName evidence="7">GRF-type domain-containing protein</fullName>
    </recommendedName>
</protein>
<accession>A0A9W9QI13</accession>
<reference evidence="8" key="1">
    <citation type="submission" date="2022-12" db="EMBL/GenBank/DDBJ databases">
        <authorList>
            <person name="Petersen C."/>
        </authorList>
    </citation>
    <scope>NUCLEOTIDE SEQUENCE</scope>
    <source>
        <strain evidence="8">IBT 35673</strain>
    </source>
</reference>
<feature type="domain" description="GRF-type" evidence="7">
    <location>
        <begin position="28"/>
        <end position="72"/>
    </location>
</feature>
<keyword evidence="5" id="KW-0175">Coiled coil</keyword>
<proteinExistence type="predicted"/>
<keyword evidence="2 4" id="KW-0863">Zinc-finger</keyword>
<evidence type="ECO:0000313" key="8">
    <source>
        <dbReference type="EMBL" id="KAJ5335191.1"/>
    </source>
</evidence>
<feature type="compositionally biased region" description="Polar residues" evidence="6">
    <location>
        <begin position="93"/>
        <end position="112"/>
    </location>
</feature>
<dbReference type="GO" id="GO:0008270">
    <property type="term" value="F:zinc ion binding"/>
    <property type="evidence" value="ECO:0007669"/>
    <property type="project" value="UniProtKB-KW"/>
</dbReference>
<sequence>MASPYKPYSSPRAAPLKKGLFTNGIWCCNCPDRPPAARRQTKKEGPNIGKWFWTCAQPMHLRCSFFLWEADATIREQAAVLANSRSELDPLTLTPTKSQNPGRSNNGLLTPQTERRFYDTPPPKFKLPPKSAKARMISEASDEFGWNDDLDDDDDLVKTFCSTDTTDTTETFMTQPNYRSESPSKTPRTAQVTSPGKRKLFQTKDDSSPDQRPSFATPVSSISSRTLTFPSSAEVCMTPTPSKYGDVLSADSAFDTSDLAKSLMDILDKHEVVLPNKARDDVTSLLNRHDLKTQGIIRGRDMTRLALKKKDTEIANLKERVANLEAQRQLDRTLLDGFKSLDSTEEFK</sequence>
<evidence type="ECO:0000256" key="5">
    <source>
        <dbReference type="SAM" id="Coils"/>
    </source>
</evidence>
<dbReference type="InterPro" id="IPR010666">
    <property type="entry name" value="Znf_GRF"/>
</dbReference>
<dbReference type="AlphaFoldDB" id="A0A9W9QI13"/>
<evidence type="ECO:0000259" key="7">
    <source>
        <dbReference type="PROSITE" id="PS51999"/>
    </source>
</evidence>
<evidence type="ECO:0000256" key="3">
    <source>
        <dbReference type="ARBA" id="ARBA00022833"/>
    </source>
</evidence>
<organism evidence="8 9">
    <name type="scientific">Penicillium brevicompactum</name>
    <dbReference type="NCBI Taxonomy" id="5074"/>
    <lineage>
        <taxon>Eukaryota</taxon>
        <taxon>Fungi</taxon>
        <taxon>Dikarya</taxon>
        <taxon>Ascomycota</taxon>
        <taxon>Pezizomycotina</taxon>
        <taxon>Eurotiomycetes</taxon>
        <taxon>Eurotiomycetidae</taxon>
        <taxon>Eurotiales</taxon>
        <taxon>Aspergillaceae</taxon>
        <taxon>Penicillium</taxon>
    </lineage>
</organism>
<gene>
    <name evidence="8" type="ORF">N7452_007594</name>
</gene>
<feature type="region of interest" description="Disordered" evidence="6">
    <location>
        <begin position="167"/>
        <end position="223"/>
    </location>
</feature>
<dbReference type="Proteomes" id="UP001147695">
    <property type="component" value="Unassembled WGS sequence"/>
</dbReference>
<reference evidence="8" key="2">
    <citation type="journal article" date="2023" name="IMA Fungus">
        <title>Comparative genomic study of the Penicillium genus elucidates a diverse pangenome and 15 lateral gene transfer events.</title>
        <authorList>
            <person name="Petersen C."/>
            <person name="Sorensen T."/>
            <person name="Nielsen M.R."/>
            <person name="Sondergaard T.E."/>
            <person name="Sorensen J.L."/>
            <person name="Fitzpatrick D.A."/>
            <person name="Frisvad J.C."/>
            <person name="Nielsen K.L."/>
        </authorList>
    </citation>
    <scope>NUCLEOTIDE SEQUENCE</scope>
    <source>
        <strain evidence="8">IBT 35673</strain>
    </source>
</reference>